<evidence type="ECO:0000256" key="1">
    <source>
        <dbReference type="SAM" id="SignalP"/>
    </source>
</evidence>
<sequence length="653" mass="72722">MRFLGSTLSALWIIMSPFALIWTAAPTSAAAVDIYNSPTIQMWRSAFFAKYRRRGSLFGGWSDDDTDCRRVWRETIRKAPRRSVVSLLRHAAMRSLPRRVGAIGCSVAASSLLAASEAHAAATTKDASLTVKTNPLEPAMRAVKFWRRVGPVVVHYKFTEMWFRVADVDPDVRRATWDKLHSMHAPGGLDVILELRGLFVKIGQVMSSRADFVPRQYVDAFHTLQDSVPPWEKGRVEAIVRESLRREQNLAMEDVFENGLGEVLGSASIGQVHGATLTPRFASSPGYSGGRTVAVKVMHPDAEFRFRNDFKIFRALCKVALPGWDPILRELEQQMMTEFDYKNEAHNLACVRANMAKSPYSNKVRVPQPIPHLCSENLLVMEYLSGKKLAVAIEERLASILGGDVSLARKVLRVKQQQLFETRDVSGKGKTKNLFNEFSNLVGEGTDMSRLQKGRKARQVLAMTKDARKKLSLLLDASGHQIFQDGVFNGDAHPGNVLELDCGRLGLIDYGQTRRLNRDDRLALAAVVSKLGKSSSTPKEIADAMRNFGFRSRDDNDDIIAKNAALYFDSDAAGKAMGCATPQTYLQHLNSIDPMIEVPDPAVFVARTSFLFRGLGALLQQQLHTARRWRKHANIALEMDGECVSHTLHSGDQ</sequence>
<keyword evidence="1" id="KW-0732">Signal</keyword>
<accession>A0A7S4NIF9</accession>
<dbReference type="PANTHER" id="PTHR43173:SF34">
    <property type="entry name" value="ABC1 ATYPICAL KINASE-LIKE DOMAIN-CONTAINING PROTEIN"/>
    <property type="match status" value="1"/>
</dbReference>
<dbReference type="GO" id="GO:0004672">
    <property type="term" value="F:protein kinase activity"/>
    <property type="evidence" value="ECO:0007669"/>
    <property type="project" value="InterPro"/>
</dbReference>
<organism evidence="3">
    <name type="scientific">Odontella aurita</name>
    <dbReference type="NCBI Taxonomy" id="265563"/>
    <lineage>
        <taxon>Eukaryota</taxon>
        <taxon>Sar</taxon>
        <taxon>Stramenopiles</taxon>
        <taxon>Ochrophyta</taxon>
        <taxon>Bacillariophyta</taxon>
        <taxon>Mediophyceae</taxon>
        <taxon>Biddulphiophycidae</taxon>
        <taxon>Eupodiscales</taxon>
        <taxon>Odontellaceae</taxon>
        <taxon>Odontella</taxon>
    </lineage>
</organism>
<dbReference type="InterPro" id="IPR011009">
    <property type="entry name" value="Kinase-like_dom_sf"/>
</dbReference>
<dbReference type="Pfam" id="PF03109">
    <property type="entry name" value="ABC1"/>
    <property type="match status" value="2"/>
</dbReference>
<evidence type="ECO:0000259" key="2">
    <source>
        <dbReference type="PROSITE" id="PS50011"/>
    </source>
</evidence>
<dbReference type="CDD" id="cd05121">
    <property type="entry name" value="ABC1_ADCK3-like"/>
    <property type="match status" value="1"/>
</dbReference>
<feature type="domain" description="Protein kinase" evidence="2">
    <location>
        <begin position="258"/>
        <end position="649"/>
    </location>
</feature>
<dbReference type="PROSITE" id="PS50011">
    <property type="entry name" value="PROTEIN_KINASE_DOM"/>
    <property type="match status" value="1"/>
</dbReference>
<dbReference type="AlphaFoldDB" id="A0A7S4NIF9"/>
<feature type="signal peptide" evidence="1">
    <location>
        <begin position="1"/>
        <end position="29"/>
    </location>
</feature>
<dbReference type="InterPro" id="IPR004147">
    <property type="entry name" value="ABC1_dom"/>
</dbReference>
<dbReference type="InterPro" id="IPR000719">
    <property type="entry name" value="Prot_kinase_dom"/>
</dbReference>
<name>A0A7S4NIF9_9STRA</name>
<dbReference type="GO" id="GO:0005524">
    <property type="term" value="F:ATP binding"/>
    <property type="evidence" value="ECO:0007669"/>
    <property type="project" value="InterPro"/>
</dbReference>
<feature type="chain" id="PRO_5030572274" description="Protein kinase domain-containing protein" evidence="1">
    <location>
        <begin position="30"/>
        <end position="653"/>
    </location>
</feature>
<reference evidence="3" key="1">
    <citation type="submission" date="2021-01" db="EMBL/GenBank/DDBJ databases">
        <authorList>
            <person name="Corre E."/>
            <person name="Pelletier E."/>
            <person name="Niang G."/>
            <person name="Scheremetjew M."/>
            <person name="Finn R."/>
            <person name="Kale V."/>
            <person name="Holt S."/>
            <person name="Cochrane G."/>
            <person name="Meng A."/>
            <person name="Brown T."/>
            <person name="Cohen L."/>
        </authorList>
    </citation>
    <scope>NUCLEOTIDE SEQUENCE</scope>
    <source>
        <strain evidence="3">Isolate 1302-5</strain>
    </source>
</reference>
<dbReference type="SUPFAM" id="SSF56112">
    <property type="entry name" value="Protein kinase-like (PK-like)"/>
    <property type="match status" value="1"/>
</dbReference>
<protein>
    <recommendedName>
        <fullName evidence="2">Protein kinase domain-containing protein</fullName>
    </recommendedName>
</protein>
<evidence type="ECO:0000313" key="3">
    <source>
        <dbReference type="EMBL" id="CAE2288454.1"/>
    </source>
</evidence>
<dbReference type="EMBL" id="HBKQ01061240">
    <property type="protein sequence ID" value="CAE2288454.1"/>
    <property type="molecule type" value="Transcribed_RNA"/>
</dbReference>
<proteinExistence type="predicted"/>
<gene>
    <name evidence="3" type="ORF">OAUR00152_LOCUS41738</name>
</gene>
<dbReference type="PANTHER" id="PTHR43173">
    <property type="entry name" value="ABC1 FAMILY PROTEIN"/>
    <property type="match status" value="1"/>
</dbReference>
<dbReference type="InterPro" id="IPR051130">
    <property type="entry name" value="Mito_struct-func_regulator"/>
</dbReference>